<gene>
    <name evidence="1" type="ORF">LSAT_V11C400198910</name>
</gene>
<proteinExistence type="predicted"/>
<dbReference type="EMBL" id="NBSK02000004">
    <property type="protein sequence ID" value="KAJ0211845.1"/>
    <property type="molecule type" value="Genomic_DNA"/>
</dbReference>
<dbReference type="Proteomes" id="UP000235145">
    <property type="component" value="Unassembled WGS sequence"/>
</dbReference>
<name>A0A9R1VW07_LACSA</name>
<accession>A0A9R1VW07</accession>
<evidence type="ECO:0000313" key="2">
    <source>
        <dbReference type="Proteomes" id="UP000235145"/>
    </source>
</evidence>
<reference evidence="1 2" key="1">
    <citation type="journal article" date="2017" name="Nat. Commun.">
        <title>Genome assembly with in vitro proximity ligation data and whole-genome triplication in lettuce.</title>
        <authorList>
            <person name="Reyes-Chin-Wo S."/>
            <person name="Wang Z."/>
            <person name="Yang X."/>
            <person name="Kozik A."/>
            <person name="Arikit S."/>
            <person name="Song C."/>
            <person name="Xia L."/>
            <person name="Froenicke L."/>
            <person name="Lavelle D.O."/>
            <person name="Truco M.J."/>
            <person name="Xia R."/>
            <person name="Zhu S."/>
            <person name="Xu C."/>
            <person name="Xu H."/>
            <person name="Xu X."/>
            <person name="Cox K."/>
            <person name="Korf I."/>
            <person name="Meyers B.C."/>
            <person name="Michelmore R.W."/>
        </authorList>
    </citation>
    <scope>NUCLEOTIDE SEQUENCE [LARGE SCALE GENOMIC DNA]</scope>
    <source>
        <strain evidence="2">cv. Salinas</strain>
        <tissue evidence="1">Seedlings</tissue>
    </source>
</reference>
<dbReference type="AlphaFoldDB" id="A0A9R1VW07"/>
<sequence>MFVVFANDGNNLTFPIAFGMAVENNVFLMSLKECIGEGREIAFISNMYDGISSCVDNVFSDSYRGYTCNSVQNYLRTRVGSGRSLETLFLITLKSYTLSSFAQNFSRLSIDAREVLTNIGHPKWARAYFPNIRSNVLNMEVPQYFSVVSRDLGKIVRTTSSADISLNYRFKISSSKSSTSNVVSMRYGKTLERNVLSPYP</sequence>
<comment type="caution">
    <text evidence="1">The sequence shown here is derived from an EMBL/GenBank/DDBJ whole genome shotgun (WGS) entry which is preliminary data.</text>
</comment>
<organism evidence="1 2">
    <name type="scientific">Lactuca sativa</name>
    <name type="common">Garden lettuce</name>
    <dbReference type="NCBI Taxonomy" id="4236"/>
    <lineage>
        <taxon>Eukaryota</taxon>
        <taxon>Viridiplantae</taxon>
        <taxon>Streptophyta</taxon>
        <taxon>Embryophyta</taxon>
        <taxon>Tracheophyta</taxon>
        <taxon>Spermatophyta</taxon>
        <taxon>Magnoliopsida</taxon>
        <taxon>eudicotyledons</taxon>
        <taxon>Gunneridae</taxon>
        <taxon>Pentapetalae</taxon>
        <taxon>asterids</taxon>
        <taxon>campanulids</taxon>
        <taxon>Asterales</taxon>
        <taxon>Asteraceae</taxon>
        <taxon>Cichorioideae</taxon>
        <taxon>Cichorieae</taxon>
        <taxon>Lactucinae</taxon>
        <taxon>Lactuca</taxon>
    </lineage>
</organism>
<evidence type="ECO:0000313" key="1">
    <source>
        <dbReference type="EMBL" id="KAJ0211845.1"/>
    </source>
</evidence>
<protein>
    <submittedName>
        <fullName evidence="1">Uncharacterized protein</fullName>
    </submittedName>
</protein>
<keyword evidence="2" id="KW-1185">Reference proteome</keyword>